<dbReference type="EMBL" id="LAZR01022123">
    <property type="protein sequence ID" value="KKL82963.1"/>
    <property type="molecule type" value="Genomic_DNA"/>
</dbReference>
<comment type="caution">
    <text evidence="2">The sequence shown here is derived from an EMBL/GenBank/DDBJ whole genome shotgun (WGS) entry which is preliminary data.</text>
</comment>
<evidence type="ECO:0000313" key="2">
    <source>
        <dbReference type="EMBL" id="KKL82963.1"/>
    </source>
</evidence>
<sequence length="104" mass="11334">MTERRQGMDELNQRLTRLETIATSELGEPGEGGGQLRRDIADVRTVVDRIDETLGGSTGAGLGEQVRRLERNQAFIITGLFMALSAAVHVAWGWARARLTGGQL</sequence>
<keyword evidence="1" id="KW-1133">Transmembrane helix</keyword>
<protein>
    <submittedName>
        <fullName evidence="2">Uncharacterized protein</fullName>
    </submittedName>
</protein>
<reference evidence="2" key="1">
    <citation type="journal article" date="2015" name="Nature">
        <title>Complex archaea that bridge the gap between prokaryotes and eukaryotes.</title>
        <authorList>
            <person name="Spang A."/>
            <person name="Saw J.H."/>
            <person name="Jorgensen S.L."/>
            <person name="Zaremba-Niedzwiedzka K."/>
            <person name="Martijn J."/>
            <person name="Lind A.E."/>
            <person name="van Eijk R."/>
            <person name="Schleper C."/>
            <person name="Guy L."/>
            <person name="Ettema T.J."/>
        </authorList>
    </citation>
    <scope>NUCLEOTIDE SEQUENCE</scope>
</reference>
<feature type="transmembrane region" description="Helical" evidence="1">
    <location>
        <begin position="74"/>
        <end position="95"/>
    </location>
</feature>
<keyword evidence="1" id="KW-0812">Transmembrane</keyword>
<keyword evidence="1" id="KW-0472">Membrane</keyword>
<name>A0A0F9F9Q9_9ZZZZ</name>
<evidence type="ECO:0000256" key="1">
    <source>
        <dbReference type="SAM" id="Phobius"/>
    </source>
</evidence>
<organism evidence="2">
    <name type="scientific">marine sediment metagenome</name>
    <dbReference type="NCBI Taxonomy" id="412755"/>
    <lineage>
        <taxon>unclassified sequences</taxon>
        <taxon>metagenomes</taxon>
        <taxon>ecological metagenomes</taxon>
    </lineage>
</organism>
<proteinExistence type="predicted"/>
<gene>
    <name evidence="2" type="ORF">LCGC14_1979510</name>
</gene>
<accession>A0A0F9F9Q9</accession>
<dbReference type="AlphaFoldDB" id="A0A0F9F9Q9"/>